<reference evidence="1" key="1">
    <citation type="journal article" date="2014" name="Int. J. Syst. Evol. Microbiol.">
        <title>Complete genome sequence of Corynebacterium casei LMG S-19264T (=DSM 44701T), isolated from a smear-ripened cheese.</title>
        <authorList>
            <consortium name="US DOE Joint Genome Institute (JGI-PGF)"/>
            <person name="Walter F."/>
            <person name="Albersmeier A."/>
            <person name="Kalinowski J."/>
            <person name="Ruckert C."/>
        </authorList>
    </citation>
    <scope>NUCLEOTIDE SEQUENCE</scope>
    <source>
        <strain evidence="1">CGMCC 1.15178</strain>
    </source>
</reference>
<dbReference type="EMBL" id="BMHP01000001">
    <property type="protein sequence ID" value="GGD54382.1"/>
    <property type="molecule type" value="Genomic_DNA"/>
</dbReference>
<proteinExistence type="predicted"/>
<dbReference type="AlphaFoldDB" id="A0A916YP51"/>
<name>A0A916YP51_9BACL</name>
<dbReference type="Proteomes" id="UP000612456">
    <property type="component" value="Unassembled WGS sequence"/>
</dbReference>
<keyword evidence="2" id="KW-1185">Reference proteome</keyword>
<organism evidence="1 2">
    <name type="scientific">Paenibacillus nasutitermitis</name>
    <dbReference type="NCBI Taxonomy" id="1652958"/>
    <lineage>
        <taxon>Bacteria</taxon>
        <taxon>Bacillati</taxon>
        <taxon>Bacillota</taxon>
        <taxon>Bacilli</taxon>
        <taxon>Bacillales</taxon>
        <taxon>Paenibacillaceae</taxon>
        <taxon>Paenibacillus</taxon>
    </lineage>
</organism>
<sequence>MEKNHEYIQPSMERKIYYVSVQSGSILQEQGAAAYELVISANEAELGHLQELMEELSSMDEAEAFHFSAHPYGTASEKQMNAGVDGILMDIYKLLYELGTEETKRHIETMDLFPEGNRK</sequence>
<comment type="caution">
    <text evidence="1">The sequence shown here is derived from an EMBL/GenBank/DDBJ whole genome shotgun (WGS) entry which is preliminary data.</text>
</comment>
<gene>
    <name evidence="1" type="ORF">GCM10010911_09950</name>
</gene>
<evidence type="ECO:0000313" key="2">
    <source>
        <dbReference type="Proteomes" id="UP000612456"/>
    </source>
</evidence>
<protein>
    <submittedName>
        <fullName evidence="1">Uncharacterized protein</fullName>
    </submittedName>
</protein>
<accession>A0A916YP51</accession>
<reference evidence="1" key="2">
    <citation type="submission" date="2020-09" db="EMBL/GenBank/DDBJ databases">
        <authorList>
            <person name="Sun Q."/>
            <person name="Zhou Y."/>
        </authorList>
    </citation>
    <scope>NUCLEOTIDE SEQUENCE</scope>
    <source>
        <strain evidence="1">CGMCC 1.15178</strain>
    </source>
</reference>
<dbReference type="RefSeq" id="WP_229750069.1">
    <property type="nucleotide sequence ID" value="NZ_BMHP01000001.1"/>
</dbReference>
<evidence type="ECO:0000313" key="1">
    <source>
        <dbReference type="EMBL" id="GGD54382.1"/>
    </source>
</evidence>